<evidence type="ECO:0000313" key="2">
    <source>
        <dbReference type="EMBL" id="AUV60046.1"/>
    </source>
</evidence>
<evidence type="ECO:0000313" key="3">
    <source>
        <dbReference type="Proteomes" id="UP000241463"/>
    </source>
</evidence>
<dbReference type="RefSeq" id="YP_009798150.1">
    <property type="nucleotide sequence ID" value="NC_047924.1"/>
</dbReference>
<keyword evidence="1" id="KW-1133">Transmembrane helix</keyword>
<name>A0A2K9VCX0_9CAUD</name>
<dbReference type="EMBL" id="MG765277">
    <property type="protein sequence ID" value="AUV60046.1"/>
    <property type="molecule type" value="Genomic_DNA"/>
</dbReference>
<dbReference type="Proteomes" id="UP000241463">
    <property type="component" value="Segment"/>
</dbReference>
<reference evidence="2 3" key="1">
    <citation type="submission" date="2018-01" db="EMBL/GenBank/DDBJ databases">
        <title>Lactobacillus phages that infect wine-derived L. plantarum strains.</title>
        <authorList>
            <person name="Kyrkou I."/>
            <person name="Hestbjerg Hansen L."/>
        </authorList>
    </citation>
    <scope>NUCLEOTIDE SEQUENCE [LARGE SCALE GENOMIC DNA]</scope>
</reference>
<protein>
    <submittedName>
        <fullName evidence="2">Uncharacterized protein</fullName>
    </submittedName>
</protein>
<keyword evidence="1" id="KW-0812">Transmembrane</keyword>
<proteinExistence type="predicted"/>
<feature type="transmembrane region" description="Helical" evidence="1">
    <location>
        <begin position="48"/>
        <end position="64"/>
    </location>
</feature>
<sequence>MNDREPAPSKKRKLPKWIKLLLWIAVFYILWNAGKMIIVYILWYPGRMLLMIGLALLLSGLFNRH</sequence>
<evidence type="ECO:0000256" key="1">
    <source>
        <dbReference type="SAM" id="Phobius"/>
    </source>
</evidence>
<dbReference type="GeneID" id="54988595"/>
<keyword evidence="3" id="KW-1185">Reference proteome</keyword>
<dbReference type="KEGG" id="vg:54988595"/>
<accession>A0A2K9VCX0</accession>
<feature type="transmembrane region" description="Helical" evidence="1">
    <location>
        <begin position="20"/>
        <end position="42"/>
    </location>
</feature>
<keyword evidence="1" id="KW-0472">Membrane</keyword>
<organism evidence="2 3">
    <name type="scientific">Lactobacillus phage Bacchae</name>
    <dbReference type="NCBI Taxonomy" id="2079429"/>
    <lineage>
        <taxon>Viruses</taxon>
        <taxon>Duplodnaviria</taxon>
        <taxon>Heunggongvirae</taxon>
        <taxon>Uroviricota</taxon>
        <taxon>Caudoviricetes</taxon>
        <taxon>Herelleviridae</taxon>
        <taxon>Harbinvirus</taxon>
        <taxon>Harbinvirus bacchae</taxon>
    </lineage>
</organism>